<dbReference type="SMART" id="SM00852">
    <property type="entry name" value="MoCF_biosynth"/>
    <property type="match status" value="1"/>
</dbReference>
<dbReference type="Gene3D" id="2.40.340.10">
    <property type="entry name" value="MoeA, C-terminal, domain IV"/>
    <property type="match status" value="1"/>
</dbReference>
<keyword evidence="7 11" id="KW-0479">Metal-binding</keyword>
<dbReference type="InterPro" id="IPR036688">
    <property type="entry name" value="MoeA_C_domain_IV_sf"/>
</dbReference>
<evidence type="ECO:0000256" key="2">
    <source>
        <dbReference type="ARBA" id="ARBA00002901"/>
    </source>
</evidence>
<evidence type="ECO:0000256" key="5">
    <source>
        <dbReference type="ARBA" id="ARBA00022505"/>
    </source>
</evidence>
<dbReference type="InterPro" id="IPR005111">
    <property type="entry name" value="MoeA_C_domain_IV"/>
</dbReference>
<name>A0A1H4DQM3_9BACT</name>
<evidence type="ECO:0000256" key="4">
    <source>
        <dbReference type="ARBA" id="ARBA00010763"/>
    </source>
</evidence>
<dbReference type="GO" id="GO:0061599">
    <property type="term" value="F:molybdopterin molybdotransferase activity"/>
    <property type="evidence" value="ECO:0007669"/>
    <property type="project" value="UniProtKB-UniRule"/>
</dbReference>
<sequence length="397" mass="42501">MLTYADALKIVKETVSPLPSQIQPLTTAIGQVIAKPVCARWDMPRWDNSAMDGFAVSSQALDSTAGLDIVGSSFAGHPYNKTLQRNEAIQITTGAPLPCGADTVIPVEDTSVNDNCLSWTGTIRAKQHVRYQGEEYCEGERLVNAGTVVDAGTIGLLTGAGITEVAVYPRPRVAIFSTGDELLNPGQDPGPGQIINSNLQYLQARLQECGCTVLPLGIGADQRDNLGLIYKQAKEADLIVSTGGVSVGEKDLVQQTLLDNGFERKFWKVAIKPGKPLLFGLLNHKPCFGLPGNPAATASTFELFVLPALRILAGHGTTDRKMTARLKHGVKAGGSRHAFLWSRCEWQGDGYHVEVPQRQGSGQTRSIQGANALLSLAVGSPDLKTGDKVEIFPLYSL</sequence>
<dbReference type="Gene3D" id="2.170.190.11">
    <property type="entry name" value="Molybdopterin biosynthesis moea protein, domain 3"/>
    <property type="match status" value="1"/>
</dbReference>
<comment type="similarity">
    <text evidence="4 11">Belongs to the MoeA family.</text>
</comment>
<dbReference type="Gene3D" id="3.40.980.10">
    <property type="entry name" value="MoaB/Mog-like domain"/>
    <property type="match status" value="1"/>
</dbReference>
<keyword evidence="5 11" id="KW-0500">Molybdenum</keyword>
<comment type="cofactor">
    <cofactor evidence="1 11">
        <name>Mg(2+)</name>
        <dbReference type="ChEBI" id="CHEBI:18420"/>
    </cofactor>
</comment>
<dbReference type="UniPathway" id="UPA00344"/>
<dbReference type="FunFam" id="3.40.980.10:FF:000004">
    <property type="entry name" value="Molybdopterin molybdenumtransferase"/>
    <property type="match status" value="1"/>
</dbReference>
<evidence type="ECO:0000313" key="14">
    <source>
        <dbReference type="Proteomes" id="UP000199409"/>
    </source>
</evidence>
<organism evidence="13 14">
    <name type="scientific">Desulfuromusa kysingii</name>
    <dbReference type="NCBI Taxonomy" id="37625"/>
    <lineage>
        <taxon>Bacteria</taxon>
        <taxon>Pseudomonadati</taxon>
        <taxon>Thermodesulfobacteriota</taxon>
        <taxon>Desulfuromonadia</taxon>
        <taxon>Desulfuromonadales</taxon>
        <taxon>Geopsychrobacteraceae</taxon>
        <taxon>Desulfuromusa</taxon>
    </lineage>
</organism>
<dbReference type="GO" id="GO:0006777">
    <property type="term" value="P:Mo-molybdopterin cofactor biosynthetic process"/>
    <property type="evidence" value="ECO:0007669"/>
    <property type="project" value="UniProtKB-UniRule"/>
</dbReference>
<evidence type="ECO:0000259" key="12">
    <source>
        <dbReference type="SMART" id="SM00852"/>
    </source>
</evidence>
<evidence type="ECO:0000256" key="3">
    <source>
        <dbReference type="ARBA" id="ARBA00005046"/>
    </source>
</evidence>
<dbReference type="OrthoDB" id="9804758at2"/>
<dbReference type="CDD" id="cd00887">
    <property type="entry name" value="MoeA"/>
    <property type="match status" value="1"/>
</dbReference>
<dbReference type="SUPFAM" id="SSF63867">
    <property type="entry name" value="MoeA C-terminal domain-like"/>
    <property type="match status" value="1"/>
</dbReference>
<dbReference type="Pfam" id="PF03454">
    <property type="entry name" value="MoeA_C"/>
    <property type="match status" value="1"/>
</dbReference>
<evidence type="ECO:0000256" key="11">
    <source>
        <dbReference type="RuleBase" id="RU365090"/>
    </source>
</evidence>
<dbReference type="Gene3D" id="3.90.105.10">
    <property type="entry name" value="Molybdopterin biosynthesis moea protein, domain 2"/>
    <property type="match status" value="1"/>
</dbReference>
<dbReference type="SUPFAM" id="SSF53218">
    <property type="entry name" value="Molybdenum cofactor biosynthesis proteins"/>
    <property type="match status" value="1"/>
</dbReference>
<dbReference type="InterPro" id="IPR038987">
    <property type="entry name" value="MoeA-like"/>
</dbReference>
<dbReference type="GO" id="GO:0005829">
    <property type="term" value="C:cytosol"/>
    <property type="evidence" value="ECO:0007669"/>
    <property type="project" value="TreeGrafter"/>
</dbReference>
<evidence type="ECO:0000256" key="6">
    <source>
        <dbReference type="ARBA" id="ARBA00022679"/>
    </source>
</evidence>
<dbReference type="RefSeq" id="WP_092350411.1">
    <property type="nucleotide sequence ID" value="NZ_FNQN01000011.1"/>
</dbReference>
<evidence type="ECO:0000256" key="8">
    <source>
        <dbReference type="ARBA" id="ARBA00022842"/>
    </source>
</evidence>
<evidence type="ECO:0000313" key="13">
    <source>
        <dbReference type="EMBL" id="SEA75055.1"/>
    </source>
</evidence>
<dbReference type="NCBIfam" id="TIGR00177">
    <property type="entry name" value="molyb_syn"/>
    <property type="match status" value="1"/>
</dbReference>
<keyword evidence="8 11" id="KW-0460">Magnesium</keyword>
<keyword evidence="9 11" id="KW-0501">Molybdenum cofactor biosynthesis</keyword>
<dbReference type="AlphaFoldDB" id="A0A1H4DQM3"/>
<dbReference type="NCBIfam" id="NF045515">
    <property type="entry name" value="Glp_gephyrin"/>
    <property type="match status" value="1"/>
</dbReference>
<dbReference type="InterPro" id="IPR036425">
    <property type="entry name" value="MoaB/Mog-like_dom_sf"/>
</dbReference>
<keyword evidence="6 11" id="KW-0808">Transferase</keyword>
<dbReference type="EMBL" id="FNQN01000011">
    <property type="protein sequence ID" value="SEA75055.1"/>
    <property type="molecule type" value="Genomic_DNA"/>
</dbReference>
<dbReference type="PANTHER" id="PTHR10192:SF5">
    <property type="entry name" value="GEPHYRIN"/>
    <property type="match status" value="1"/>
</dbReference>
<evidence type="ECO:0000256" key="7">
    <source>
        <dbReference type="ARBA" id="ARBA00022723"/>
    </source>
</evidence>
<accession>A0A1H4DQM3</accession>
<feature type="domain" description="MoaB/Mog" evidence="12">
    <location>
        <begin position="174"/>
        <end position="311"/>
    </location>
</feature>
<dbReference type="GO" id="GO:0046872">
    <property type="term" value="F:metal ion binding"/>
    <property type="evidence" value="ECO:0007669"/>
    <property type="project" value="UniProtKB-UniRule"/>
</dbReference>
<dbReference type="SUPFAM" id="SSF63882">
    <property type="entry name" value="MoeA N-terminal region -like"/>
    <property type="match status" value="1"/>
</dbReference>
<dbReference type="InterPro" id="IPR005110">
    <property type="entry name" value="MoeA_linker/N"/>
</dbReference>
<proteinExistence type="inferred from homology"/>
<comment type="catalytic activity">
    <reaction evidence="10">
        <text>adenylyl-molybdopterin + molybdate = Mo-molybdopterin + AMP + H(+)</text>
        <dbReference type="Rhea" id="RHEA:35047"/>
        <dbReference type="ChEBI" id="CHEBI:15378"/>
        <dbReference type="ChEBI" id="CHEBI:36264"/>
        <dbReference type="ChEBI" id="CHEBI:62727"/>
        <dbReference type="ChEBI" id="CHEBI:71302"/>
        <dbReference type="ChEBI" id="CHEBI:456215"/>
        <dbReference type="EC" id="2.10.1.1"/>
    </reaction>
</comment>
<dbReference type="Pfam" id="PF00994">
    <property type="entry name" value="MoCF_biosynth"/>
    <property type="match status" value="1"/>
</dbReference>
<dbReference type="InterPro" id="IPR001453">
    <property type="entry name" value="MoaB/Mog_dom"/>
</dbReference>
<reference evidence="13 14" key="1">
    <citation type="submission" date="2016-10" db="EMBL/GenBank/DDBJ databases">
        <authorList>
            <person name="de Groot N.N."/>
        </authorList>
    </citation>
    <scope>NUCLEOTIDE SEQUENCE [LARGE SCALE GENOMIC DNA]</scope>
    <source>
        <strain evidence="13 14">DSM 7343</strain>
    </source>
</reference>
<evidence type="ECO:0000256" key="1">
    <source>
        <dbReference type="ARBA" id="ARBA00001946"/>
    </source>
</evidence>
<dbReference type="Proteomes" id="UP000199409">
    <property type="component" value="Unassembled WGS sequence"/>
</dbReference>
<keyword evidence="14" id="KW-1185">Reference proteome</keyword>
<evidence type="ECO:0000256" key="9">
    <source>
        <dbReference type="ARBA" id="ARBA00023150"/>
    </source>
</evidence>
<dbReference type="PANTHER" id="PTHR10192">
    <property type="entry name" value="MOLYBDOPTERIN BIOSYNTHESIS PROTEIN"/>
    <property type="match status" value="1"/>
</dbReference>
<dbReference type="InterPro" id="IPR008284">
    <property type="entry name" value="MoCF_biosynth_CS"/>
</dbReference>
<dbReference type="Pfam" id="PF03453">
    <property type="entry name" value="MoeA_N"/>
    <property type="match status" value="1"/>
</dbReference>
<gene>
    <name evidence="13" type="ORF">SAMN05660420_03060</name>
</gene>
<dbReference type="STRING" id="37625.SAMN05660420_03060"/>
<protein>
    <recommendedName>
        <fullName evidence="11">Molybdopterin molybdenumtransferase</fullName>
        <ecNumber evidence="11">2.10.1.1</ecNumber>
    </recommendedName>
</protein>
<comment type="pathway">
    <text evidence="3 11">Cofactor biosynthesis; molybdopterin biosynthesis.</text>
</comment>
<dbReference type="InterPro" id="IPR036135">
    <property type="entry name" value="MoeA_linker/N_sf"/>
</dbReference>
<dbReference type="PROSITE" id="PS01079">
    <property type="entry name" value="MOCF_BIOSYNTHESIS_2"/>
    <property type="match status" value="1"/>
</dbReference>
<comment type="function">
    <text evidence="2 11">Catalyzes the insertion of molybdate into adenylated molybdopterin with the concomitant release of AMP.</text>
</comment>
<evidence type="ECO:0000256" key="10">
    <source>
        <dbReference type="ARBA" id="ARBA00047317"/>
    </source>
</evidence>
<dbReference type="EC" id="2.10.1.1" evidence="11"/>